<dbReference type="SMART" id="SM00297">
    <property type="entry name" value="BROMO"/>
    <property type="match status" value="1"/>
</dbReference>
<gene>
    <name evidence="8" type="ORF">V6N12_051755</name>
</gene>
<dbReference type="CDD" id="cd04369">
    <property type="entry name" value="Bromodomain"/>
    <property type="match status" value="1"/>
</dbReference>
<dbReference type="Gene3D" id="3.20.20.80">
    <property type="entry name" value="Glycosidases"/>
    <property type="match status" value="1"/>
</dbReference>
<dbReference type="CDD" id="cd00167">
    <property type="entry name" value="SANT"/>
    <property type="match status" value="1"/>
</dbReference>
<comment type="caution">
    <text evidence="8">The sequence shown here is derived from an EMBL/GenBank/DDBJ whole genome shotgun (WGS) entry which is preliminary data.</text>
</comment>
<evidence type="ECO:0000259" key="7">
    <source>
        <dbReference type="PROSITE" id="PS50014"/>
    </source>
</evidence>
<feature type="domain" description="Bromo" evidence="7">
    <location>
        <begin position="302"/>
        <end position="353"/>
    </location>
</feature>
<dbReference type="SUPFAM" id="SSF47370">
    <property type="entry name" value="Bromodomain"/>
    <property type="match status" value="1"/>
</dbReference>
<dbReference type="PROSITE" id="PS50014">
    <property type="entry name" value="BROMODOMAIN_2"/>
    <property type="match status" value="1"/>
</dbReference>
<dbReference type="InterPro" id="IPR036427">
    <property type="entry name" value="Bromodomain-like_sf"/>
</dbReference>
<feature type="compositionally biased region" description="Polar residues" evidence="6">
    <location>
        <begin position="231"/>
        <end position="249"/>
    </location>
</feature>
<dbReference type="InterPro" id="IPR001005">
    <property type="entry name" value="SANT/Myb"/>
</dbReference>
<dbReference type="Pfam" id="PF00232">
    <property type="entry name" value="Glyco_hydro_1"/>
    <property type="match status" value="1"/>
</dbReference>
<evidence type="ECO:0000256" key="1">
    <source>
        <dbReference type="ARBA" id="ARBA00010838"/>
    </source>
</evidence>
<evidence type="ECO:0000256" key="5">
    <source>
        <dbReference type="PROSITE-ProRule" id="PRU00035"/>
    </source>
</evidence>
<name>A0ABR2GG80_9ROSI</name>
<feature type="compositionally biased region" description="Basic and acidic residues" evidence="6">
    <location>
        <begin position="380"/>
        <end position="389"/>
    </location>
</feature>
<dbReference type="SUPFAM" id="SSF51445">
    <property type="entry name" value="(Trans)glycosidases"/>
    <property type="match status" value="1"/>
</dbReference>
<evidence type="ECO:0000256" key="2">
    <source>
        <dbReference type="ARBA" id="ARBA00022801"/>
    </source>
</evidence>
<dbReference type="InterPro" id="IPR001360">
    <property type="entry name" value="Glyco_hydro_1"/>
</dbReference>
<evidence type="ECO:0000256" key="6">
    <source>
        <dbReference type="SAM" id="MobiDB-lite"/>
    </source>
</evidence>
<dbReference type="InterPro" id="IPR001487">
    <property type="entry name" value="Bromodomain"/>
</dbReference>
<keyword evidence="2" id="KW-0378">Hydrolase</keyword>
<dbReference type="Gene3D" id="1.10.10.60">
    <property type="entry name" value="Homeodomain-like"/>
    <property type="match status" value="1"/>
</dbReference>
<organism evidence="8 9">
    <name type="scientific">Hibiscus sabdariffa</name>
    <name type="common">roselle</name>
    <dbReference type="NCBI Taxonomy" id="183260"/>
    <lineage>
        <taxon>Eukaryota</taxon>
        <taxon>Viridiplantae</taxon>
        <taxon>Streptophyta</taxon>
        <taxon>Embryophyta</taxon>
        <taxon>Tracheophyta</taxon>
        <taxon>Spermatophyta</taxon>
        <taxon>Magnoliopsida</taxon>
        <taxon>eudicotyledons</taxon>
        <taxon>Gunneridae</taxon>
        <taxon>Pentapetalae</taxon>
        <taxon>rosids</taxon>
        <taxon>malvids</taxon>
        <taxon>Malvales</taxon>
        <taxon>Malvaceae</taxon>
        <taxon>Malvoideae</taxon>
        <taxon>Hibiscus</taxon>
    </lineage>
</organism>
<feature type="compositionally biased region" description="Basic and acidic residues" evidence="6">
    <location>
        <begin position="219"/>
        <end position="230"/>
    </location>
</feature>
<protein>
    <recommendedName>
        <fullName evidence="7">Bromo domain-containing protein</fullName>
    </recommendedName>
</protein>
<evidence type="ECO:0000256" key="4">
    <source>
        <dbReference type="ARBA" id="ARBA00023295"/>
    </source>
</evidence>
<dbReference type="EMBL" id="JBBPBM010000001">
    <property type="protein sequence ID" value="KAK8601933.1"/>
    <property type="molecule type" value="Genomic_DNA"/>
</dbReference>
<dbReference type="SUPFAM" id="SSF46689">
    <property type="entry name" value="Homeodomain-like"/>
    <property type="match status" value="1"/>
</dbReference>
<dbReference type="InterPro" id="IPR017853">
    <property type="entry name" value="GH"/>
</dbReference>
<dbReference type="SMART" id="SM00717">
    <property type="entry name" value="SANT"/>
    <property type="match status" value="1"/>
</dbReference>
<sequence length="763" mass="85522">MATEHEPTSRPWGTLEELLLVCAVNRHGTKSWDSVALELQTRRISSSPFTPQLCRDKFFDLKRRFLSPTTADSSSTLVDQLRRIRVEELRREVQQRDVSIVSLELKVKRLVEEREGSFKDVTDLDDRQNILSPDTVAGTPAGCGGPGDPDDRSFNESNSTSQKPELTTSATIVVKDEQNDAGEVVGERKEQVTAEPVEPGGENEADPVRTGKGPVNERLNVEENDNKKQVSDVQSSASLSNKKWGSGCSSREEREGDEVSPANTRASAVKPESMVRLLRTIRSHRLGSALDRRQRSQESGRYKNLIRQHMDLQRIQSRLDKGVYSDCSTKFFRDLLLLFNNLIVFHQKSSPERTAAEHLRALVLKEMNHKLLKQPPPQSETHHLSKPDKPSTMVACGKRTSSKAVTKNAAKRVDKKERVVEEKPKAIEKKVDATSFAAAINNNNVGIRKKRKKISDGSNGDVAVDSYHRYKEDVGIMKEMGLDAYRFSMSWSRILPNGKLSGGVNKEGVRYYNNLINELLANGIQPFVTLFHWDLPQALEDEYGGFLSPLIVNDFRDYAEVCFKEFGDRVKHWTTLNEPWSYAYGGYVAGFLAPGRCSDWQNLNCTGGDSGVEPYLVAHHLLLAHAVSVQLYRQNYQTTQKGMIGITIGANWLVPVSKAKHQQNAASRAMDSMFGWFMDPIAFGNYPHTMQSLVGNRLPRFTKMQTEILKGSFDFLGLNYYTANYAAYAPKLTAGKPSYLTDARANLSCESIGSKCMLSKLQD</sequence>
<keyword evidence="9" id="KW-1185">Reference proteome</keyword>
<dbReference type="Pfam" id="PF00439">
    <property type="entry name" value="Bromodomain"/>
    <property type="match status" value="1"/>
</dbReference>
<dbReference type="PANTHER" id="PTHR10353">
    <property type="entry name" value="GLYCOSYL HYDROLASE"/>
    <property type="match status" value="1"/>
</dbReference>
<evidence type="ECO:0000256" key="3">
    <source>
        <dbReference type="ARBA" id="ARBA00023117"/>
    </source>
</evidence>
<dbReference type="Gene3D" id="1.20.920.10">
    <property type="entry name" value="Bromodomain-like"/>
    <property type="match status" value="1"/>
</dbReference>
<evidence type="ECO:0000313" key="8">
    <source>
        <dbReference type="EMBL" id="KAK8601933.1"/>
    </source>
</evidence>
<feature type="region of interest" description="Disordered" evidence="6">
    <location>
        <begin position="373"/>
        <end position="417"/>
    </location>
</feature>
<keyword evidence="4" id="KW-0326">Glycosidase</keyword>
<dbReference type="InterPro" id="IPR009057">
    <property type="entry name" value="Homeodomain-like_sf"/>
</dbReference>
<evidence type="ECO:0000313" key="9">
    <source>
        <dbReference type="Proteomes" id="UP001472677"/>
    </source>
</evidence>
<dbReference type="PANTHER" id="PTHR10353:SF137">
    <property type="entry name" value="MYROSINASE 3-RELATED"/>
    <property type="match status" value="1"/>
</dbReference>
<feature type="compositionally biased region" description="Polar residues" evidence="6">
    <location>
        <begin position="155"/>
        <end position="171"/>
    </location>
</feature>
<comment type="similarity">
    <text evidence="1">Belongs to the glycosyl hydrolase 1 family.</text>
</comment>
<dbReference type="Proteomes" id="UP001472677">
    <property type="component" value="Unassembled WGS sequence"/>
</dbReference>
<keyword evidence="3 5" id="KW-0103">Bromodomain</keyword>
<feature type="region of interest" description="Disordered" evidence="6">
    <location>
        <begin position="124"/>
        <end position="271"/>
    </location>
</feature>
<reference evidence="8 9" key="1">
    <citation type="journal article" date="2024" name="G3 (Bethesda)">
        <title>Genome assembly of Hibiscus sabdariffa L. provides insights into metabolisms of medicinal natural products.</title>
        <authorList>
            <person name="Kim T."/>
        </authorList>
    </citation>
    <scope>NUCLEOTIDE SEQUENCE [LARGE SCALE GENOMIC DNA]</scope>
    <source>
        <strain evidence="8">TK-2024</strain>
        <tissue evidence="8">Old leaves</tissue>
    </source>
</reference>
<proteinExistence type="inferred from homology"/>
<accession>A0ABR2GG80</accession>